<feature type="compositionally biased region" description="Low complexity" evidence="1">
    <location>
        <begin position="209"/>
        <end position="225"/>
    </location>
</feature>
<keyword evidence="4" id="KW-1185">Reference proteome</keyword>
<evidence type="ECO:0008006" key="5">
    <source>
        <dbReference type="Google" id="ProtNLM"/>
    </source>
</evidence>
<dbReference type="EMBL" id="CP001682">
    <property type="protein sequence ID" value="ACU94229.1"/>
    <property type="molecule type" value="Genomic_DNA"/>
</dbReference>
<keyword evidence="2" id="KW-0472">Membrane</keyword>
<evidence type="ECO:0000313" key="3">
    <source>
        <dbReference type="EMBL" id="ACU94229.1"/>
    </source>
</evidence>
<reference evidence="3 4" key="1">
    <citation type="journal article" date="2009" name="Stand. Genomic Sci.">
        <title>Complete genome sequence of Cryptobacterium curtum type strain (12-3).</title>
        <authorList>
            <person name="Mavrommatis K."/>
            <person name="Pukall R."/>
            <person name="Rohde C."/>
            <person name="Chen F."/>
            <person name="Sims D."/>
            <person name="Brettin T."/>
            <person name="Kuske C."/>
            <person name="Detter J.C."/>
            <person name="Han C."/>
            <person name="Lapidus A."/>
            <person name="Copeland A."/>
            <person name="Glavina Del Rio T."/>
            <person name="Nolan M."/>
            <person name="Lucas S."/>
            <person name="Tice H."/>
            <person name="Cheng J.F."/>
            <person name="Bruce D."/>
            <person name="Goodwin L."/>
            <person name="Pitluck S."/>
            <person name="Ovchinnikova G."/>
            <person name="Pati A."/>
            <person name="Ivanova N."/>
            <person name="Chen A."/>
            <person name="Palaniappan K."/>
            <person name="Chain P."/>
            <person name="D'haeseleer P."/>
            <person name="Goker M."/>
            <person name="Bristow J."/>
            <person name="Eisen J.A."/>
            <person name="Markowitz V."/>
            <person name="Hugenholtz P."/>
            <person name="Rohde M."/>
            <person name="Klenk H.P."/>
            <person name="Kyrpides N.C."/>
        </authorList>
    </citation>
    <scope>NUCLEOTIDE SEQUENCE [LARGE SCALE GENOMIC DNA]</scope>
    <source>
        <strain evidence="4">ATCC 700683 / DSM 15641 / 12-3</strain>
    </source>
</reference>
<feature type="transmembrane region" description="Helical" evidence="2">
    <location>
        <begin position="6"/>
        <end position="27"/>
    </location>
</feature>
<dbReference type="Proteomes" id="UP000000954">
    <property type="component" value="Chromosome"/>
</dbReference>
<dbReference type="KEGG" id="ccu:Ccur_05080"/>
<feature type="region of interest" description="Disordered" evidence="1">
    <location>
        <begin position="150"/>
        <end position="225"/>
    </location>
</feature>
<protein>
    <recommendedName>
        <fullName evidence="5">DUF948 domain-containing protein</fullName>
    </recommendedName>
</protein>
<sequence>MDISSFAQAALPVVFAIVGIALVVLLIELVRTIRSARTMVDSVNEKLTPTLSNIEKMTDDLMPAISKVDPLVERVQLTVDAANLELMRVDKILEDVSDVTDTVSSATDAIDNITKTPSRIVTSLSEKVHGALTGNKPSSQSARLAAEHARAEREQEAANAVKPSTQPSDDSGATKVDVQTETTEQTAVSPQAETVEQTQVGAQTETKPSDSSANSDSTNSDTQAL</sequence>
<evidence type="ECO:0000256" key="2">
    <source>
        <dbReference type="SAM" id="Phobius"/>
    </source>
</evidence>
<name>C7MMT9_CRYCD</name>
<keyword evidence="2" id="KW-1133">Transmembrane helix</keyword>
<gene>
    <name evidence="3" type="ordered locus">Ccur_05080</name>
</gene>
<evidence type="ECO:0000256" key="1">
    <source>
        <dbReference type="SAM" id="MobiDB-lite"/>
    </source>
</evidence>
<dbReference type="RefSeq" id="WP_012802917.1">
    <property type="nucleotide sequence ID" value="NC_013170.1"/>
</dbReference>
<evidence type="ECO:0000313" key="4">
    <source>
        <dbReference type="Proteomes" id="UP000000954"/>
    </source>
</evidence>
<dbReference type="HOGENOM" id="CLU_080082_0_0_11"/>
<proteinExistence type="predicted"/>
<dbReference type="AlphaFoldDB" id="C7MMT9"/>
<keyword evidence="2" id="KW-0812">Transmembrane</keyword>
<dbReference type="STRING" id="469378.Ccur_05080"/>
<organism evidence="3 4">
    <name type="scientific">Cryptobacterium curtum (strain ATCC 700683 / DSM 15641 / CCUG 43107 / 12-3)</name>
    <dbReference type="NCBI Taxonomy" id="469378"/>
    <lineage>
        <taxon>Bacteria</taxon>
        <taxon>Bacillati</taxon>
        <taxon>Actinomycetota</taxon>
        <taxon>Coriobacteriia</taxon>
        <taxon>Eggerthellales</taxon>
        <taxon>Eggerthellaceae</taxon>
        <taxon>Cryptobacterium</taxon>
    </lineage>
</organism>
<accession>C7MMT9</accession>
<feature type="compositionally biased region" description="Polar residues" evidence="1">
    <location>
        <begin position="162"/>
        <end position="206"/>
    </location>
</feature>
<dbReference type="OrthoDB" id="3174412at2"/>
<dbReference type="eggNOG" id="COG4768">
    <property type="taxonomic scope" value="Bacteria"/>
</dbReference>